<sequence>MKRAKRKAAKSRGKTPGSEDEVFILQFRIWLKDVNPMVWRRVQVASTMTLREFHGVLQVAMGWEGIQV</sequence>
<organism evidence="2 3">
    <name type="scientific">Rhizobium calliandrae</name>
    <dbReference type="NCBI Taxonomy" id="1312182"/>
    <lineage>
        <taxon>Bacteria</taxon>
        <taxon>Pseudomonadati</taxon>
        <taxon>Pseudomonadota</taxon>
        <taxon>Alphaproteobacteria</taxon>
        <taxon>Hyphomicrobiales</taxon>
        <taxon>Rhizobiaceae</taxon>
        <taxon>Rhizobium/Agrobacterium group</taxon>
        <taxon>Rhizobium</taxon>
    </lineage>
</organism>
<dbReference type="EMBL" id="JARFYN010000011">
    <property type="protein sequence ID" value="MDL2406190.1"/>
    <property type="molecule type" value="Genomic_DNA"/>
</dbReference>
<protein>
    <recommendedName>
        <fullName evidence="1">Plasmid pRiA4b Orf3-like domain-containing protein</fullName>
    </recommendedName>
</protein>
<dbReference type="SUPFAM" id="SSF159941">
    <property type="entry name" value="MM3350-like"/>
    <property type="match status" value="1"/>
</dbReference>
<name>A0ABT7KDW6_9HYPH</name>
<evidence type="ECO:0000313" key="3">
    <source>
        <dbReference type="Proteomes" id="UP001172630"/>
    </source>
</evidence>
<dbReference type="Proteomes" id="UP001172630">
    <property type="component" value="Unassembled WGS sequence"/>
</dbReference>
<evidence type="ECO:0000313" key="2">
    <source>
        <dbReference type="EMBL" id="MDL2406190.1"/>
    </source>
</evidence>
<dbReference type="InterPro" id="IPR024047">
    <property type="entry name" value="MM3350-like_sf"/>
</dbReference>
<keyword evidence="3" id="KW-1185">Reference proteome</keyword>
<gene>
    <name evidence="2" type="ORF">PY650_11040</name>
</gene>
<feature type="domain" description="Plasmid pRiA4b Orf3-like" evidence="1">
    <location>
        <begin position="24"/>
        <end position="65"/>
    </location>
</feature>
<dbReference type="Pfam" id="PF07929">
    <property type="entry name" value="PRiA4_ORF3"/>
    <property type="match status" value="1"/>
</dbReference>
<accession>A0ABT7KDW6</accession>
<reference evidence="2" key="1">
    <citation type="submission" date="2023-06" db="EMBL/GenBank/DDBJ databases">
        <title>Phylogenetic Diversity of Rhizobium strains.</title>
        <authorList>
            <person name="Moura F.T."/>
            <person name="Helene L.C.F."/>
            <person name="Hungria M."/>
        </authorList>
    </citation>
    <scope>NUCLEOTIDE SEQUENCE</scope>
    <source>
        <strain evidence="2">CCGE524</strain>
    </source>
</reference>
<dbReference type="InterPro" id="IPR012912">
    <property type="entry name" value="Plasmid_pRiA4b_Orf3-like"/>
</dbReference>
<comment type="caution">
    <text evidence="2">The sequence shown here is derived from an EMBL/GenBank/DDBJ whole genome shotgun (WGS) entry which is preliminary data.</text>
</comment>
<dbReference type="RefSeq" id="WP_285879246.1">
    <property type="nucleotide sequence ID" value="NZ_JARFYN010000011.1"/>
</dbReference>
<proteinExistence type="predicted"/>
<evidence type="ECO:0000259" key="1">
    <source>
        <dbReference type="Pfam" id="PF07929"/>
    </source>
</evidence>
<dbReference type="Gene3D" id="3.10.290.30">
    <property type="entry name" value="MM3350-like"/>
    <property type="match status" value="1"/>
</dbReference>